<proteinExistence type="predicted"/>
<feature type="chain" id="PRO_5042224326" description="EC65 protein" evidence="1">
    <location>
        <begin position="20"/>
        <end position="108"/>
    </location>
</feature>
<reference evidence="2" key="1">
    <citation type="submission" date="2021-06" db="EMBL/GenBank/DDBJ databases">
        <title>Comparative genomics, transcriptomics and evolutionary studies reveal genomic signatures of adaptation to plant cell wall in hemibiotrophic fungi.</title>
        <authorList>
            <consortium name="DOE Joint Genome Institute"/>
            <person name="Baroncelli R."/>
            <person name="Diaz J.F."/>
            <person name="Benocci T."/>
            <person name="Peng M."/>
            <person name="Battaglia E."/>
            <person name="Haridas S."/>
            <person name="Andreopoulos W."/>
            <person name="Labutti K."/>
            <person name="Pangilinan J."/>
            <person name="Floch G.L."/>
            <person name="Makela M.R."/>
            <person name="Henrissat B."/>
            <person name="Grigoriev I.V."/>
            <person name="Crouch J.A."/>
            <person name="De Vries R.P."/>
            <person name="Sukno S.A."/>
            <person name="Thon M.R."/>
        </authorList>
    </citation>
    <scope>NUCLEOTIDE SEQUENCE</scope>
    <source>
        <strain evidence="2">CBS 125086</strain>
    </source>
</reference>
<evidence type="ECO:0008006" key="4">
    <source>
        <dbReference type="Google" id="ProtNLM"/>
    </source>
</evidence>
<comment type="caution">
    <text evidence="2">The sequence shown here is derived from an EMBL/GenBank/DDBJ whole genome shotgun (WGS) entry which is preliminary data.</text>
</comment>
<sequence>MKLSVIFVTLALAISSAQACARYKTCWCERSNVEYQGKIQDNIAWDEDTVKACAGTGEAGYYGQNFQECYRYKSSRWWFIKAKAINNCDWTDKCIAAGATIGYCRDKI</sequence>
<keyword evidence="3" id="KW-1185">Reference proteome</keyword>
<dbReference type="GeneID" id="85439625"/>
<dbReference type="AlphaFoldDB" id="A0AAD8V1M0"/>
<dbReference type="PROSITE" id="PS51257">
    <property type="entry name" value="PROKAR_LIPOPROTEIN"/>
    <property type="match status" value="1"/>
</dbReference>
<accession>A0AAD8V1M0</accession>
<keyword evidence="1" id="KW-0732">Signal</keyword>
<dbReference type="EMBL" id="JAHLJV010000061">
    <property type="protein sequence ID" value="KAK1579892.1"/>
    <property type="molecule type" value="Genomic_DNA"/>
</dbReference>
<gene>
    <name evidence="2" type="ORF">LY79DRAFT_521818</name>
</gene>
<protein>
    <recommendedName>
        <fullName evidence="4">EC65 protein</fullName>
    </recommendedName>
</protein>
<evidence type="ECO:0000256" key="1">
    <source>
        <dbReference type="SAM" id="SignalP"/>
    </source>
</evidence>
<dbReference type="Proteomes" id="UP001230504">
    <property type="component" value="Unassembled WGS sequence"/>
</dbReference>
<name>A0AAD8V1M0_9PEZI</name>
<feature type="signal peptide" evidence="1">
    <location>
        <begin position="1"/>
        <end position="19"/>
    </location>
</feature>
<organism evidence="2 3">
    <name type="scientific">Colletotrichum navitas</name>
    <dbReference type="NCBI Taxonomy" id="681940"/>
    <lineage>
        <taxon>Eukaryota</taxon>
        <taxon>Fungi</taxon>
        <taxon>Dikarya</taxon>
        <taxon>Ascomycota</taxon>
        <taxon>Pezizomycotina</taxon>
        <taxon>Sordariomycetes</taxon>
        <taxon>Hypocreomycetidae</taxon>
        <taxon>Glomerellales</taxon>
        <taxon>Glomerellaceae</taxon>
        <taxon>Colletotrichum</taxon>
        <taxon>Colletotrichum graminicola species complex</taxon>
    </lineage>
</organism>
<dbReference type="RefSeq" id="XP_060410980.1">
    <property type="nucleotide sequence ID" value="XM_060555385.1"/>
</dbReference>
<evidence type="ECO:0000313" key="3">
    <source>
        <dbReference type="Proteomes" id="UP001230504"/>
    </source>
</evidence>
<evidence type="ECO:0000313" key="2">
    <source>
        <dbReference type="EMBL" id="KAK1579892.1"/>
    </source>
</evidence>